<dbReference type="Pfam" id="PF00440">
    <property type="entry name" value="TetR_N"/>
    <property type="match status" value="1"/>
</dbReference>
<evidence type="ECO:0000256" key="1">
    <source>
        <dbReference type="ARBA" id="ARBA00023015"/>
    </source>
</evidence>
<evidence type="ECO:0000256" key="4">
    <source>
        <dbReference type="PROSITE-ProRule" id="PRU00335"/>
    </source>
</evidence>
<evidence type="ECO:0000313" key="6">
    <source>
        <dbReference type="EMBL" id="MFC6084524.1"/>
    </source>
</evidence>
<dbReference type="EMBL" id="JBHSRF010000044">
    <property type="protein sequence ID" value="MFC6084524.1"/>
    <property type="molecule type" value="Genomic_DNA"/>
</dbReference>
<protein>
    <submittedName>
        <fullName evidence="6">TetR family transcriptional regulator C-terminal domain-containing protein</fullName>
    </submittedName>
</protein>
<sequence>MARVSMREEIVEAALEQFHTRGYNAAGVKDITVAAGVPKGSFYNHFDSKESLAVVALERYGANVRLGDLADRSVAPLPRLRAHFELLRDETVRRGYTRGCMFGNFGAEVADHSGPVRGAVHDAFARWSAAIAATLAEARQAGALPSGLDPEQVAAFLLSAWEGTLLRARADRSSEAFDTFFTVAFGTLLA</sequence>
<dbReference type="SUPFAM" id="SSF46689">
    <property type="entry name" value="Homeodomain-like"/>
    <property type="match status" value="1"/>
</dbReference>
<dbReference type="InterPro" id="IPR036271">
    <property type="entry name" value="Tet_transcr_reg_TetR-rel_C_sf"/>
</dbReference>
<feature type="DNA-binding region" description="H-T-H motif" evidence="4">
    <location>
        <begin position="27"/>
        <end position="46"/>
    </location>
</feature>
<dbReference type="SUPFAM" id="SSF48498">
    <property type="entry name" value="Tetracyclin repressor-like, C-terminal domain"/>
    <property type="match status" value="1"/>
</dbReference>
<dbReference type="PROSITE" id="PS50977">
    <property type="entry name" value="HTH_TETR_2"/>
    <property type="match status" value="1"/>
</dbReference>
<dbReference type="RefSeq" id="WP_380757675.1">
    <property type="nucleotide sequence ID" value="NZ_JBHSRF010000044.1"/>
</dbReference>
<name>A0ABW1NPB1_9ACTN</name>
<keyword evidence="7" id="KW-1185">Reference proteome</keyword>
<dbReference type="Proteomes" id="UP001596137">
    <property type="component" value="Unassembled WGS sequence"/>
</dbReference>
<dbReference type="InterPro" id="IPR001647">
    <property type="entry name" value="HTH_TetR"/>
</dbReference>
<dbReference type="PRINTS" id="PR00455">
    <property type="entry name" value="HTHTETR"/>
</dbReference>
<comment type="caution">
    <text evidence="6">The sequence shown here is derived from an EMBL/GenBank/DDBJ whole genome shotgun (WGS) entry which is preliminary data.</text>
</comment>
<reference evidence="7" key="1">
    <citation type="journal article" date="2019" name="Int. J. Syst. Evol. Microbiol.">
        <title>The Global Catalogue of Microorganisms (GCM) 10K type strain sequencing project: providing services to taxonomists for standard genome sequencing and annotation.</title>
        <authorList>
            <consortium name="The Broad Institute Genomics Platform"/>
            <consortium name="The Broad Institute Genome Sequencing Center for Infectious Disease"/>
            <person name="Wu L."/>
            <person name="Ma J."/>
        </authorList>
    </citation>
    <scope>NUCLEOTIDE SEQUENCE [LARGE SCALE GENOMIC DNA]</scope>
    <source>
        <strain evidence="7">JCM 30346</strain>
    </source>
</reference>
<dbReference type="PANTHER" id="PTHR47506:SF6">
    <property type="entry name" value="HTH-TYPE TRANSCRIPTIONAL REPRESSOR NEMR"/>
    <property type="match status" value="1"/>
</dbReference>
<evidence type="ECO:0000313" key="7">
    <source>
        <dbReference type="Proteomes" id="UP001596137"/>
    </source>
</evidence>
<evidence type="ECO:0000259" key="5">
    <source>
        <dbReference type="PROSITE" id="PS50977"/>
    </source>
</evidence>
<keyword evidence="1" id="KW-0805">Transcription regulation</keyword>
<gene>
    <name evidence="6" type="ORF">ACFP1K_25425</name>
</gene>
<feature type="domain" description="HTH tetR-type" evidence="5">
    <location>
        <begin position="4"/>
        <end position="64"/>
    </location>
</feature>
<dbReference type="InterPro" id="IPR009057">
    <property type="entry name" value="Homeodomain-like_sf"/>
</dbReference>
<evidence type="ECO:0000256" key="3">
    <source>
        <dbReference type="ARBA" id="ARBA00023163"/>
    </source>
</evidence>
<proteinExistence type="predicted"/>
<keyword evidence="3" id="KW-0804">Transcription</keyword>
<dbReference type="PANTHER" id="PTHR47506">
    <property type="entry name" value="TRANSCRIPTIONAL REGULATORY PROTEIN"/>
    <property type="match status" value="1"/>
</dbReference>
<evidence type="ECO:0000256" key="2">
    <source>
        <dbReference type="ARBA" id="ARBA00023125"/>
    </source>
</evidence>
<organism evidence="6 7">
    <name type="scientific">Sphaerisporangium aureirubrum</name>
    <dbReference type="NCBI Taxonomy" id="1544736"/>
    <lineage>
        <taxon>Bacteria</taxon>
        <taxon>Bacillati</taxon>
        <taxon>Actinomycetota</taxon>
        <taxon>Actinomycetes</taxon>
        <taxon>Streptosporangiales</taxon>
        <taxon>Streptosporangiaceae</taxon>
        <taxon>Sphaerisporangium</taxon>
    </lineage>
</organism>
<dbReference type="Pfam" id="PF16925">
    <property type="entry name" value="TetR_C_13"/>
    <property type="match status" value="1"/>
</dbReference>
<keyword evidence="2 4" id="KW-0238">DNA-binding</keyword>
<dbReference type="InterPro" id="IPR011075">
    <property type="entry name" value="TetR_C"/>
</dbReference>
<accession>A0ABW1NPB1</accession>
<dbReference type="Gene3D" id="1.10.357.10">
    <property type="entry name" value="Tetracycline Repressor, domain 2"/>
    <property type="match status" value="1"/>
</dbReference>